<dbReference type="CDD" id="cd06170">
    <property type="entry name" value="LuxR_C_like"/>
    <property type="match status" value="1"/>
</dbReference>
<dbReference type="EMBL" id="SLWM01000005">
    <property type="protein sequence ID" value="TCO24334.1"/>
    <property type="molecule type" value="Genomic_DNA"/>
</dbReference>
<organism evidence="6 7">
    <name type="scientific">Kribbella orskensis</name>
    <dbReference type="NCBI Taxonomy" id="2512216"/>
    <lineage>
        <taxon>Bacteria</taxon>
        <taxon>Bacillati</taxon>
        <taxon>Actinomycetota</taxon>
        <taxon>Actinomycetes</taxon>
        <taxon>Propionibacteriales</taxon>
        <taxon>Kribbellaceae</taxon>
        <taxon>Kribbella</taxon>
    </lineage>
</organism>
<dbReference type="SUPFAM" id="SSF46894">
    <property type="entry name" value="C-terminal effector domain of the bipartite response regulators"/>
    <property type="match status" value="1"/>
</dbReference>
<dbReference type="PROSITE" id="PS50110">
    <property type="entry name" value="RESPONSE_REGULATORY"/>
    <property type="match status" value="1"/>
</dbReference>
<keyword evidence="2 6" id="KW-0238">DNA-binding</keyword>
<dbReference type="PROSITE" id="PS50043">
    <property type="entry name" value="HTH_LUXR_2"/>
    <property type="match status" value="1"/>
</dbReference>
<feature type="modified residue" description="4-aspartylphosphate" evidence="3">
    <location>
        <position position="55"/>
    </location>
</feature>
<dbReference type="GO" id="GO:0003677">
    <property type="term" value="F:DNA binding"/>
    <property type="evidence" value="ECO:0007669"/>
    <property type="project" value="UniProtKB-KW"/>
</dbReference>
<dbReference type="Pfam" id="PF00072">
    <property type="entry name" value="Response_reg"/>
    <property type="match status" value="1"/>
</dbReference>
<dbReference type="PANTHER" id="PTHR43214">
    <property type="entry name" value="TWO-COMPONENT RESPONSE REGULATOR"/>
    <property type="match status" value="1"/>
</dbReference>
<feature type="domain" description="Response regulatory" evidence="5">
    <location>
        <begin position="4"/>
        <end position="120"/>
    </location>
</feature>
<dbReference type="Gene3D" id="3.40.50.2300">
    <property type="match status" value="1"/>
</dbReference>
<evidence type="ECO:0000259" key="5">
    <source>
        <dbReference type="PROSITE" id="PS50110"/>
    </source>
</evidence>
<evidence type="ECO:0000256" key="3">
    <source>
        <dbReference type="PROSITE-ProRule" id="PRU00169"/>
    </source>
</evidence>
<proteinExistence type="predicted"/>
<dbReference type="InterPro" id="IPR039420">
    <property type="entry name" value="WalR-like"/>
</dbReference>
<protein>
    <submittedName>
        <fullName evidence="6">DNA-binding NarL/FixJ family response regulator</fullName>
    </submittedName>
</protein>
<dbReference type="SUPFAM" id="SSF52172">
    <property type="entry name" value="CheY-like"/>
    <property type="match status" value="1"/>
</dbReference>
<dbReference type="InterPro" id="IPR016032">
    <property type="entry name" value="Sig_transdc_resp-reg_C-effctor"/>
</dbReference>
<evidence type="ECO:0000256" key="1">
    <source>
        <dbReference type="ARBA" id="ARBA00022553"/>
    </source>
</evidence>
<dbReference type="InterPro" id="IPR001789">
    <property type="entry name" value="Sig_transdc_resp-reg_receiver"/>
</dbReference>
<dbReference type="InterPro" id="IPR058245">
    <property type="entry name" value="NreC/VraR/RcsB-like_REC"/>
</dbReference>
<reference evidence="6 7" key="1">
    <citation type="journal article" date="2015" name="Stand. Genomic Sci.">
        <title>Genomic Encyclopedia of Bacterial and Archaeal Type Strains, Phase III: the genomes of soil and plant-associated and newly described type strains.</title>
        <authorList>
            <person name="Whitman W.B."/>
            <person name="Woyke T."/>
            <person name="Klenk H.P."/>
            <person name="Zhou Y."/>
            <person name="Lilburn T.G."/>
            <person name="Beck B.J."/>
            <person name="De Vos P."/>
            <person name="Vandamme P."/>
            <person name="Eisen J.A."/>
            <person name="Garrity G."/>
            <person name="Hugenholtz P."/>
            <person name="Kyrpides N.C."/>
        </authorList>
    </citation>
    <scope>NUCLEOTIDE SEQUENCE [LARGE SCALE GENOMIC DNA]</scope>
    <source>
        <strain evidence="6 7">VKM Ac-2538</strain>
    </source>
</reference>
<name>A0ABY2BLS8_9ACTN</name>
<sequence length="213" mass="22243">MTIRIVVADDHGIIREGLGALLSGRDGYELVGTAATGAEAVRAAVTLKPDVLVMDIQMPDLSGIEATREIGRVAPDVAVLMLTMFDDDESVFAAMRAGARGYVLKGAVGDTVVRAIAAVAEGEAIFGPGVARRTLAYLSRPRTDETLFPELTPREREVLGLIADGLGNAAIATRLSLATATVGNHITSIFAKLQVTTRAEAIVRARTSGLSGS</sequence>
<dbReference type="SMART" id="SM00448">
    <property type="entry name" value="REC"/>
    <property type="match status" value="1"/>
</dbReference>
<dbReference type="InterPro" id="IPR000792">
    <property type="entry name" value="Tscrpt_reg_LuxR_C"/>
</dbReference>
<dbReference type="InterPro" id="IPR011006">
    <property type="entry name" value="CheY-like_superfamily"/>
</dbReference>
<accession>A0ABY2BLS8</accession>
<dbReference type="PRINTS" id="PR00038">
    <property type="entry name" value="HTHLUXR"/>
</dbReference>
<evidence type="ECO:0000313" key="7">
    <source>
        <dbReference type="Proteomes" id="UP000295818"/>
    </source>
</evidence>
<dbReference type="PROSITE" id="PS00622">
    <property type="entry name" value="HTH_LUXR_1"/>
    <property type="match status" value="1"/>
</dbReference>
<dbReference type="RefSeq" id="WP_369410499.1">
    <property type="nucleotide sequence ID" value="NZ_SLWM01000005.1"/>
</dbReference>
<keyword evidence="7" id="KW-1185">Reference proteome</keyword>
<gene>
    <name evidence="6" type="ORF">EV644_105368</name>
</gene>
<dbReference type="Proteomes" id="UP000295818">
    <property type="component" value="Unassembled WGS sequence"/>
</dbReference>
<dbReference type="CDD" id="cd17535">
    <property type="entry name" value="REC_NarL-like"/>
    <property type="match status" value="1"/>
</dbReference>
<dbReference type="SMART" id="SM00421">
    <property type="entry name" value="HTH_LUXR"/>
    <property type="match status" value="1"/>
</dbReference>
<evidence type="ECO:0000256" key="2">
    <source>
        <dbReference type="ARBA" id="ARBA00023125"/>
    </source>
</evidence>
<evidence type="ECO:0000313" key="6">
    <source>
        <dbReference type="EMBL" id="TCO24334.1"/>
    </source>
</evidence>
<comment type="caution">
    <text evidence="6">The sequence shown here is derived from an EMBL/GenBank/DDBJ whole genome shotgun (WGS) entry which is preliminary data.</text>
</comment>
<evidence type="ECO:0000259" key="4">
    <source>
        <dbReference type="PROSITE" id="PS50043"/>
    </source>
</evidence>
<keyword evidence="1 3" id="KW-0597">Phosphoprotein</keyword>
<dbReference type="Pfam" id="PF00196">
    <property type="entry name" value="GerE"/>
    <property type="match status" value="1"/>
</dbReference>
<feature type="domain" description="HTH luxR-type" evidence="4">
    <location>
        <begin position="144"/>
        <end position="209"/>
    </location>
</feature>